<keyword evidence="2" id="KW-1185">Reference proteome</keyword>
<dbReference type="Proteomes" id="UP000789525">
    <property type="component" value="Unassembled WGS sequence"/>
</dbReference>
<sequence>MATINRYIPNAKTRHHILLDKQILILMSNKLEDIYKVYNSLTREYT</sequence>
<reference evidence="1" key="1">
    <citation type="submission" date="2021-06" db="EMBL/GenBank/DDBJ databases">
        <authorList>
            <person name="Kallberg Y."/>
            <person name="Tangrot J."/>
            <person name="Rosling A."/>
        </authorList>
    </citation>
    <scope>NUCLEOTIDE SEQUENCE</scope>
    <source>
        <strain evidence="1">CL356</strain>
    </source>
</reference>
<gene>
    <name evidence="1" type="ORF">ACOLOM_LOCUS1281</name>
</gene>
<proteinExistence type="predicted"/>
<protein>
    <submittedName>
        <fullName evidence="1">14329_t:CDS:1</fullName>
    </submittedName>
</protein>
<organism evidence="1 2">
    <name type="scientific">Acaulospora colombiana</name>
    <dbReference type="NCBI Taxonomy" id="27376"/>
    <lineage>
        <taxon>Eukaryota</taxon>
        <taxon>Fungi</taxon>
        <taxon>Fungi incertae sedis</taxon>
        <taxon>Mucoromycota</taxon>
        <taxon>Glomeromycotina</taxon>
        <taxon>Glomeromycetes</taxon>
        <taxon>Diversisporales</taxon>
        <taxon>Acaulosporaceae</taxon>
        <taxon>Acaulospora</taxon>
    </lineage>
</organism>
<evidence type="ECO:0000313" key="2">
    <source>
        <dbReference type="Proteomes" id="UP000789525"/>
    </source>
</evidence>
<evidence type="ECO:0000313" key="1">
    <source>
        <dbReference type="EMBL" id="CAG8463743.1"/>
    </source>
</evidence>
<accession>A0ACA9KB21</accession>
<comment type="caution">
    <text evidence="1">The sequence shown here is derived from an EMBL/GenBank/DDBJ whole genome shotgun (WGS) entry which is preliminary data.</text>
</comment>
<dbReference type="EMBL" id="CAJVPT010001511">
    <property type="protein sequence ID" value="CAG8463743.1"/>
    <property type="molecule type" value="Genomic_DNA"/>
</dbReference>
<name>A0ACA9KB21_9GLOM</name>